<dbReference type="GeneID" id="43592601"/>
<dbReference type="InterPro" id="IPR011701">
    <property type="entry name" value="MFS"/>
</dbReference>
<evidence type="ECO:0000259" key="6">
    <source>
        <dbReference type="PROSITE" id="PS50850"/>
    </source>
</evidence>
<feature type="domain" description="Major facilitator superfamily (MFS) profile" evidence="6">
    <location>
        <begin position="1"/>
        <end position="83"/>
    </location>
</feature>
<dbReference type="EMBL" id="CP144058">
    <property type="protein sequence ID" value="WWD19987.1"/>
    <property type="molecule type" value="Genomic_DNA"/>
</dbReference>
<name>A0AAJ8LLK6_9TREE</name>
<feature type="transmembrane region" description="Helical" evidence="5">
    <location>
        <begin position="59"/>
        <end position="79"/>
    </location>
</feature>
<dbReference type="AlphaFoldDB" id="A0AAJ8LLK6"/>
<evidence type="ECO:0000256" key="2">
    <source>
        <dbReference type="ARBA" id="ARBA00022692"/>
    </source>
</evidence>
<gene>
    <name evidence="7" type="ORF">CI109_104460</name>
</gene>
<comment type="subcellular location">
    <subcellularLocation>
        <location evidence="1">Membrane</location>
        <topology evidence="1">Multi-pass membrane protein</topology>
    </subcellularLocation>
</comment>
<dbReference type="PANTHER" id="PTHR23502:SF30">
    <property type="entry name" value="TRANSPORTER, PUTATIVE (AFU_ORTHOLOGUE AFUA_8G04702)-RELATED"/>
    <property type="match status" value="1"/>
</dbReference>
<dbReference type="GO" id="GO:0022857">
    <property type="term" value="F:transmembrane transporter activity"/>
    <property type="evidence" value="ECO:0007669"/>
    <property type="project" value="InterPro"/>
</dbReference>
<feature type="transmembrane region" description="Helical" evidence="5">
    <location>
        <begin position="213"/>
        <end position="235"/>
    </location>
</feature>
<keyword evidence="3 5" id="KW-1133">Transmembrane helix</keyword>
<dbReference type="GO" id="GO:0005886">
    <property type="term" value="C:plasma membrane"/>
    <property type="evidence" value="ECO:0007669"/>
    <property type="project" value="TreeGrafter"/>
</dbReference>
<dbReference type="PROSITE" id="PS50850">
    <property type="entry name" value="MFS"/>
    <property type="match status" value="1"/>
</dbReference>
<feature type="transmembrane region" description="Helical" evidence="5">
    <location>
        <begin position="256"/>
        <end position="277"/>
    </location>
</feature>
<feature type="transmembrane region" description="Helical" evidence="5">
    <location>
        <begin position="168"/>
        <end position="193"/>
    </location>
</feature>
<keyword evidence="2 5" id="KW-0812">Transmembrane</keyword>
<evidence type="ECO:0000256" key="1">
    <source>
        <dbReference type="ARBA" id="ARBA00004141"/>
    </source>
</evidence>
<protein>
    <recommendedName>
        <fullName evidence="6">Major facilitator superfamily (MFS) profile domain-containing protein</fullName>
    </recommendedName>
</protein>
<dbReference type="InterPro" id="IPR020846">
    <property type="entry name" value="MFS_dom"/>
</dbReference>
<feature type="transmembrane region" description="Helical" evidence="5">
    <location>
        <begin position="283"/>
        <end position="309"/>
    </location>
</feature>
<proteinExistence type="predicted"/>
<keyword evidence="4 5" id="KW-0472">Membrane</keyword>
<keyword evidence="8" id="KW-1185">Reference proteome</keyword>
<reference evidence="7" key="1">
    <citation type="submission" date="2017-08" db="EMBL/GenBank/DDBJ databases">
        <authorList>
            <person name="Cuomo C."/>
            <person name="Billmyre B."/>
            <person name="Heitman J."/>
        </authorList>
    </citation>
    <scope>NUCLEOTIDE SEQUENCE</scope>
    <source>
        <strain evidence="7">CBS 12478</strain>
    </source>
</reference>
<feature type="transmembrane region" description="Helical" evidence="5">
    <location>
        <begin position="6"/>
        <end position="23"/>
    </location>
</feature>
<evidence type="ECO:0000256" key="5">
    <source>
        <dbReference type="SAM" id="Phobius"/>
    </source>
</evidence>
<feature type="transmembrane region" description="Helical" evidence="5">
    <location>
        <begin position="330"/>
        <end position="351"/>
    </location>
</feature>
<evidence type="ECO:0000256" key="4">
    <source>
        <dbReference type="ARBA" id="ARBA00023136"/>
    </source>
</evidence>
<evidence type="ECO:0000256" key="3">
    <source>
        <dbReference type="ARBA" id="ARBA00022989"/>
    </source>
</evidence>
<dbReference type="RefSeq" id="XP_031857290.2">
    <property type="nucleotide sequence ID" value="XM_032008429.2"/>
</dbReference>
<sequence length="403" mass="44181">MIGFTGGPMFCLVEVVIADVFFLHERSFPLGVYIFVLYIGALVGPLLSGYIYAGLGWKAVIWFSVVLQLLNSALMFFLLEETNFTRAEPSIALQVVPDEHEQVEAGPSAYDADVDSKNKDLSGGVYIEPVEQVAPVSNGRRGRPKFRGFFTISPYAGGVMKRGLIQPFALIPLPIVLWCGIVYGFYQVFFNMFGNLSSGVLASPPYNFGTGPIGLTFLSPLLGAIPSALWGGAYCDPYALKMARKNHGVSEAEHKLRLFIIPTVLAPIGLLMMGLGPYYGTHWIVYVMGECILNLAGPLASLLVIAYAFDTFHSIDPEDNQGPKCAAQDTAPYLSAIVFIAMCVTFAFGYAITPWSFGWNFKWFGITAAAAATVLNLSVLLMLKYGKMLRKNGEAYYRKVINW</sequence>
<feature type="transmembrane region" description="Helical" evidence="5">
    <location>
        <begin position="363"/>
        <end position="383"/>
    </location>
</feature>
<dbReference type="Proteomes" id="UP000322225">
    <property type="component" value="Chromosome 8"/>
</dbReference>
<dbReference type="InterPro" id="IPR036259">
    <property type="entry name" value="MFS_trans_sf"/>
</dbReference>
<reference evidence="7" key="2">
    <citation type="submission" date="2024-01" db="EMBL/GenBank/DDBJ databases">
        <title>Comparative genomics of Cryptococcus and Kwoniella reveals pathogenesis evolution and contrasting modes of karyotype evolution via chromosome fusion or intercentromeric recombination.</title>
        <authorList>
            <person name="Coelho M.A."/>
            <person name="David-Palma M."/>
            <person name="Shea T."/>
            <person name="Bowers K."/>
            <person name="McGinley-Smith S."/>
            <person name="Mohammad A.W."/>
            <person name="Gnirke A."/>
            <person name="Yurkov A.M."/>
            <person name="Nowrousian M."/>
            <person name="Sun S."/>
            <person name="Cuomo C.A."/>
            <person name="Heitman J."/>
        </authorList>
    </citation>
    <scope>NUCLEOTIDE SEQUENCE</scope>
    <source>
        <strain evidence="7">CBS 12478</strain>
    </source>
</reference>
<dbReference type="KEGG" id="ksn:43592601"/>
<evidence type="ECO:0000313" key="8">
    <source>
        <dbReference type="Proteomes" id="UP000322225"/>
    </source>
</evidence>
<dbReference type="Gene3D" id="1.20.1250.20">
    <property type="entry name" value="MFS general substrate transporter like domains"/>
    <property type="match status" value="1"/>
</dbReference>
<dbReference type="SUPFAM" id="SSF103473">
    <property type="entry name" value="MFS general substrate transporter"/>
    <property type="match status" value="1"/>
</dbReference>
<feature type="transmembrane region" description="Helical" evidence="5">
    <location>
        <begin position="30"/>
        <end position="53"/>
    </location>
</feature>
<organism evidence="7 8">
    <name type="scientific">Kwoniella shandongensis</name>
    <dbReference type="NCBI Taxonomy" id="1734106"/>
    <lineage>
        <taxon>Eukaryota</taxon>
        <taxon>Fungi</taxon>
        <taxon>Dikarya</taxon>
        <taxon>Basidiomycota</taxon>
        <taxon>Agaricomycotina</taxon>
        <taxon>Tremellomycetes</taxon>
        <taxon>Tremellales</taxon>
        <taxon>Cryptococcaceae</taxon>
        <taxon>Kwoniella</taxon>
    </lineage>
</organism>
<dbReference type="Pfam" id="PF07690">
    <property type="entry name" value="MFS_1"/>
    <property type="match status" value="1"/>
</dbReference>
<dbReference type="PANTHER" id="PTHR23502">
    <property type="entry name" value="MAJOR FACILITATOR SUPERFAMILY"/>
    <property type="match status" value="1"/>
</dbReference>
<accession>A0AAJ8LLK6</accession>
<evidence type="ECO:0000313" key="7">
    <source>
        <dbReference type="EMBL" id="WWD19987.1"/>
    </source>
</evidence>